<evidence type="ECO:0000313" key="7">
    <source>
        <dbReference type="Proteomes" id="UP000290517"/>
    </source>
</evidence>
<comment type="caution">
    <text evidence="5">The sequence shown here is derived from an EMBL/GenBank/DDBJ whole genome shotgun (WGS) entry which is preliminary data.</text>
</comment>
<feature type="transmembrane region" description="Helical" evidence="1">
    <location>
        <begin position="84"/>
        <end position="104"/>
    </location>
</feature>
<name>A0A4Q1KTL4_9CELL</name>
<dbReference type="NCBIfam" id="NF037970">
    <property type="entry name" value="vanZ_1"/>
    <property type="match status" value="1"/>
</dbReference>
<dbReference type="AlphaFoldDB" id="A0A4Q1KTL4"/>
<feature type="chain" id="PRO_5020376707" evidence="2">
    <location>
        <begin position="29"/>
        <end position="143"/>
    </location>
</feature>
<proteinExistence type="predicted"/>
<dbReference type="OrthoDB" id="4827152at2"/>
<dbReference type="Pfam" id="PF04892">
    <property type="entry name" value="VanZ"/>
    <property type="match status" value="1"/>
</dbReference>
<dbReference type="RefSeq" id="WP_051702918.1">
    <property type="nucleotide sequence ID" value="NZ_JOFV01000006.1"/>
</dbReference>
<feature type="signal peptide" evidence="2">
    <location>
        <begin position="1"/>
        <end position="28"/>
    </location>
</feature>
<keyword evidence="1" id="KW-0472">Membrane</keyword>
<organism evidence="5 6">
    <name type="scientific">Oerskovia turbata</name>
    <dbReference type="NCBI Taxonomy" id="1713"/>
    <lineage>
        <taxon>Bacteria</taxon>
        <taxon>Bacillati</taxon>
        <taxon>Actinomycetota</taxon>
        <taxon>Actinomycetes</taxon>
        <taxon>Micrococcales</taxon>
        <taxon>Cellulomonadaceae</taxon>
        <taxon>Oerskovia</taxon>
    </lineage>
</organism>
<protein>
    <submittedName>
        <fullName evidence="5">VanZ family protein</fullName>
    </submittedName>
</protein>
<dbReference type="EMBL" id="SDJR01000005">
    <property type="protein sequence ID" value="RXR25871.1"/>
    <property type="molecule type" value="Genomic_DNA"/>
</dbReference>
<feature type="transmembrane region" description="Helical" evidence="1">
    <location>
        <begin position="52"/>
        <end position="72"/>
    </location>
</feature>
<feature type="transmembrane region" description="Helical" evidence="1">
    <location>
        <begin position="116"/>
        <end position="136"/>
    </location>
</feature>
<keyword evidence="2" id="KW-0732">Signal</keyword>
<evidence type="ECO:0000256" key="2">
    <source>
        <dbReference type="SAM" id="SignalP"/>
    </source>
</evidence>
<accession>A0A4Q1KTL4</accession>
<dbReference type="Proteomes" id="UP000289805">
    <property type="component" value="Unassembled WGS sequence"/>
</dbReference>
<evidence type="ECO:0000313" key="5">
    <source>
        <dbReference type="EMBL" id="RXR33437.1"/>
    </source>
</evidence>
<sequence>MRFLRWTFALYLAAVLVVTCWPSPQSTAAPGWALAVLDAFRSVGVPMSYEFLEAASNVVMFLPFGVLGLLVLSGARPAVPLGRAVGFVVLAGFALSLGIELSQLVIPGRYSTVQDVVMNTTGAAVGAVAVAGILGARRPLIPR</sequence>
<keyword evidence="7" id="KW-1185">Reference proteome</keyword>
<evidence type="ECO:0000313" key="4">
    <source>
        <dbReference type="EMBL" id="RXR25871.1"/>
    </source>
</evidence>
<feature type="domain" description="VanZ-like" evidence="3">
    <location>
        <begin position="8"/>
        <end position="130"/>
    </location>
</feature>
<evidence type="ECO:0000256" key="1">
    <source>
        <dbReference type="SAM" id="Phobius"/>
    </source>
</evidence>
<dbReference type="PANTHER" id="PTHR36834:SF1">
    <property type="entry name" value="INTEGRAL MEMBRANE PROTEIN"/>
    <property type="match status" value="1"/>
</dbReference>
<dbReference type="InterPro" id="IPR006976">
    <property type="entry name" value="VanZ-like"/>
</dbReference>
<dbReference type="EMBL" id="SDJQ01000014">
    <property type="protein sequence ID" value="RXR33437.1"/>
    <property type="molecule type" value="Genomic_DNA"/>
</dbReference>
<dbReference type="InterPro" id="IPR053150">
    <property type="entry name" value="Teicoplanin_resist-assoc"/>
</dbReference>
<dbReference type="Proteomes" id="UP000290517">
    <property type="component" value="Unassembled WGS sequence"/>
</dbReference>
<keyword evidence="1" id="KW-1133">Transmembrane helix</keyword>
<dbReference type="STRING" id="1713.GCA_000718325_01744"/>
<keyword evidence="1" id="KW-0812">Transmembrane</keyword>
<evidence type="ECO:0000259" key="3">
    <source>
        <dbReference type="Pfam" id="PF04892"/>
    </source>
</evidence>
<dbReference type="PANTHER" id="PTHR36834">
    <property type="entry name" value="MEMBRANE PROTEIN-RELATED"/>
    <property type="match status" value="1"/>
</dbReference>
<gene>
    <name evidence="4" type="ORF">EQW73_10280</name>
    <name evidence="5" type="ORF">EQW78_11740</name>
</gene>
<reference evidence="6 7" key="1">
    <citation type="submission" date="2019-01" db="EMBL/GenBank/DDBJ databases">
        <title>Oerskovia turbata Genome sequencing and assembly.</title>
        <authorList>
            <person name="Dou T."/>
        </authorList>
    </citation>
    <scope>NUCLEOTIDE SEQUENCE [LARGE SCALE GENOMIC DNA]</scope>
    <source>
        <strain evidence="5 6">JCM12123</strain>
        <strain evidence="4 7">JCM3160</strain>
    </source>
</reference>
<evidence type="ECO:0000313" key="6">
    <source>
        <dbReference type="Proteomes" id="UP000289805"/>
    </source>
</evidence>